<dbReference type="Proteomes" id="UP000008635">
    <property type="component" value="Chromosome"/>
</dbReference>
<dbReference type="GO" id="GO:0043024">
    <property type="term" value="F:ribosomal small subunit binding"/>
    <property type="evidence" value="ECO:0007669"/>
    <property type="project" value="TreeGrafter"/>
</dbReference>
<comment type="function">
    <text evidence="2">One of several proteins that assist in the late maturation steps of the functional core of the 30S ribosomal subunit. Associates with free 30S ribosomal subunits (but not with 30S subunits that are part of 70S ribosomes or polysomes). Required for efficient processing of 16S rRNA. May interact with the 5'-terminal helix region of 16S rRNA.</text>
</comment>
<dbReference type="STRING" id="709986.Deima_1033"/>
<dbReference type="Pfam" id="PF02033">
    <property type="entry name" value="RBFA"/>
    <property type="match status" value="1"/>
</dbReference>
<dbReference type="OrthoDB" id="70336at2"/>
<dbReference type="PANTHER" id="PTHR33515:SF1">
    <property type="entry name" value="RIBOSOME-BINDING FACTOR A, CHLOROPLASTIC-RELATED"/>
    <property type="match status" value="1"/>
</dbReference>
<sequence>MKPKQIEAQMTRVLSDAIAELRDPRVPLIVTVERVSVTSDYSIARAYVSTIGDIGALLDALVNARGHLQREVARAMNLRRTPMLEFFDANERRL</sequence>
<keyword evidence="2" id="KW-0963">Cytoplasm</keyword>
<reference evidence="4" key="2">
    <citation type="submission" date="2011-01" db="EMBL/GenBank/DDBJ databases">
        <title>The complete genome of Deinococcus maricopensis DSM 21211.</title>
        <authorList>
            <consortium name="US DOE Joint Genome Institute (JGI-PGF)"/>
            <person name="Lucas S."/>
            <person name="Copeland A."/>
            <person name="Lapidus A."/>
            <person name="Goodwin L."/>
            <person name="Pitluck S."/>
            <person name="Kyrpides N."/>
            <person name="Mavromatis K."/>
            <person name="Pagani I."/>
            <person name="Ivanova N."/>
            <person name="Ovchinnikova G."/>
            <person name="Zeytun A."/>
            <person name="Detter J.C."/>
            <person name="Han C."/>
            <person name="Land M."/>
            <person name="Hauser L."/>
            <person name="Markowitz V."/>
            <person name="Cheng J.-F."/>
            <person name="Hugenholtz P."/>
            <person name="Woyke T."/>
            <person name="Wu D."/>
            <person name="Pukall R."/>
            <person name="Gehrich-Schroeter G."/>
            <person name="Brambilla E."/>
            <person name="Klenk H.-P."/>
            <person name="Eisen J.A."/>
        </authorList>
    </citation>
    <scope>NUCLEOTIDE SEQUENCE [LARGE SCALE GENOMIC DNA]</scope>
    <source>
        <strain evidence="4">DSM 21211 / LMG 22137 / NRRL B-23946 / LB-34</strain>
    </source>
</reference>
<dbReference type="AlphaFoldDB" id="E8U6J7"/>
<evidence type="ECO:0000313" key="4">
    <source>
        <dbReference type="Proteomes" id="UP000008635"/>
    </source>
</evidence>
<comment type="similarity">
    <text evidence="2">Belongs to the RbfA family.</text>
</comment>
<comment type="subunit">
    <text evidence="2">Monomer. Binds 30S ribosomal subunits, but not 50S ribosomal subunits or 70S ribosomes.</text>
</comment>
<dbReference type="GO" id="GO:0005829">
    <property type="term" value="C:cytosol"/>
    <property type="evidence" value="ECO:0007669"/>
    <property type="project" value="TreeGrafter"/>
</dbReference>
<comment type="subcellular location">
    <subcellularLocation>
        <location evidence="2">Cytoplasm</location>
    </subcellularLocation>
</comment>
<evidence type="ECO:0000256" key="2">
    <source>
        <dbReference type="HAMAP-Rule" id="MF_00003"/>
    </source>
</evidence>
<dbReference type="GO" id="GO:0030490">
    <property type="term" value="P:maturation of SSU-rRNA"/>
    <property type="evidence" value="ECO:0007669"/>
    <property type="project" value="UniProtKB-UniRule"/>
</dbReference>
<protein>
    <recommendedName>
        <fullName evidence="2">Ribosome-binding factor A</fullName>
    </recommendedName>
</protein>
<dbReference type="HAMAP" id="MF_00003">
    <property type="entry name" value="RbfA"/>
    <property type="match status" value="1"/>
</dbReference>
<evidence type="ECO:0000313" key="3">
    <source>
        <dbReference type="EMBL" id="ADV66686.1"/>
    </source>
</evidence>
<keyword evidence="4" id="KW-1185">Reference proteome</keyword>
<dbReference type="NCBIfam" id="TIGR00082">
    <property type="entry name" value="rbfA"/>
    <property type="match status" value="1"/>
</dbReference>
<gene>
    <name evidence="2" type="primary">rbfA</name>
    <name evidence="3" type="ordered locus">Deima_1033</name>
</gene>
<name>E8U6J7_DEIML</name>
<accession>E8U6J7</accession>
<dbReference type="EMBL" id="CP002454">
    <property type="protein sequence ID" value="ADV66686.1"/>
    <property type="molecule type" value="Genomic_DNA"/>
</dbReference>
<dbReference type="InterPro" id="IPR023799">
    <property type="entry name" value="RbfA_dom_sf"/>
</dbReference>
<organism evidence="3 4">
    <name type="scientific">Deinococcus maricopensis (strain DSM 21211 / LMG 22137 / NRRL B-23946 / LB-34)</name>
    <dbReference type="NCBI Taxonomy" id="709986"/>
    <lineage>
        <taxon>Bacteria</taxon>
        <taxon>Thermotogati</taxon>
        <taxon>Deinococcota</taxon>
        <taxon>Deinococci</taxon>
        <taxon>Deinococcales</taxon>
        <taxon>Deinococcaceae</taxon>
        <taxon>Deinococcus</taxon>
    </lineage>
</organism>
<dbReference type="eggNOG" id="COG0858">
    <property type="taxonomic scope" value="Bacteria"/>
</dbReference>
<dbReference type="Gene3D" id="3.30.300.20">
    <property type="match status" value="1"/>
</dbReference>
<proteinExistence type="inferred from homology"/>
<dbReference type="InterPro" id="IPR015946">
    <property type="entry name" value="KH_dom-like_a/b"/>
</dbReference>
<dbReference type="HOGENOM" id="CLU_089475_6_4_0"/>
<evidence type="ECO:0000256" key="1">
    <source>
        <dbReference type="ARBA" id="ARBA00022517"/>
    </source>
</evidence>
<dbReference type="SUPFAM" id="SSF89919">
    <property type="entry name" value="Ribosome-binding factor A, RbfA"/>
    <property type="match status" value="1"/>
</dbReference>
<dbReference type="InterPro" id="IPR000238">
    <property type="entry name" value="RbfA"/>
</dbReference>
<dbReference type="KEGG" id="dmr:Deima_1033"/>
<dbReference type="RefSeq" id="WP_013556191.1">
    <property type="nucleotide sequence ID" value="NC_014958.1"/>
</dbReference>
<keyword evidence="1 2" id="KW-0690">Ribosome biogenesis</keyword>
<dbReference type="PANTHER" id="PTHR33515">
    <property type="entry name" value="RIBOSOME-BINDING FACTOR A, CHLOROPLASTIC-RELATED"/>
    <property type="match status" value="1"/>
</dbReference>
<reference evidence="3 4" key="1">
    <citation type="journal article" date="2011" name="Stand. Genomic Sci.">
        <title>Complete genome sequence of Deinococcus maricopensis type strain (LB-34).</title>
        <authorList>
            <person name="Pukall R."/>
            <person name="Zeytun A."/>
            <person name="Lucas S."/>
            <person name="Lapidus A."/>
            <person name="Hammon N."/>
            <person name="Deshpande S."/>
            <person name="Nolan M."/>
            <person name="Cheng J.F."/>
            <person name="Pitluck S."/>
            <person name="Liolios K."/>
            <person name="Pagani I."/>
            <person name="Mikhailova N."/>
            <person name="Ivanova N."/>
            <person name="Mavromatis K."/>
            <person name="Pati A."/>
            <person name="Tapia R."/>
            <person name="Han C."/>
            <person name="Goodwin L."/>
            <person name="Chen A."/>
            <person name="Palaniappan K."/>
            <person name="Land M."/>
            <person name="Hauser L."/>
            <person name="Chang Y.J."/>
            <person name="Jeffries C.D."/>
            <person name="Brambilla E.M."/>
            <person name="Rohde M."/>
            <person name="Goker M."/>
            <person name="Detter J.C."/>
            <person name="Woyke T."/>
            <person name="Bristow J."/>
            <person name="Eisen J.A."/>
            <person name="Markowitz V."/>
            <person name="Hugenholtz P."/>
            <person name="Kyrpides N.C."/>
            <person name="Klenk H.P."/>
        </authorList>
    </citation>
    <scope>NUCLEOTIDE SEQUENCE [LARGE SCALE GENOMIC DNA]</scope>
    <source>
        <strain evidence="4">DSM 21211 / LMG 22137 / NRRL B-23946 / LB-34</strain>
    </source>
</reference>